<evidence type="ECO:0000313" key="3">
    <source>
        <dbReference type="WBParaSite" id="nRc.2.0.1.t11035-RA"/>
    </source>
</evidence>
<feature type="compositionally biased region" description="Basic residues" evidence="1">
    <location>
        <begin position="482"/>
        <end position="495"/>
    </location>
</feature>
<accession>A0A915IA33</accession>
<sequence>DSEEGPINDWDLEDILAARQFGWPIEPKEIEMKQGRWPNGVIQLMNIVRDQVSHLRDYYHPKINRSIVPIVKELYEKNVNPLIYFLWPHSVQEWRAWVPGFTSGMWSSIWRNEQERIEFMKWMGEDLLNNRITEQMEQMIERYPKAEEEGTSDELFVEVMSEIGSDEETPEANVLPASPVYAKAGGQNVENITNPKKFAKVMHNKRQAKEKRIAQEENKAELDKVKSGKFQQPTGNPNDKIKYQRGLGKHGQVLNKALKEGKYVKYLAHMVPTLDEEVALMTTHLINCIYDEAGIEIETIQYYELQFHVLQANLPEKLWNIFELQLAEWTTTRPPWKAYEATAHAYVTMKLRHEFNTRQEGAGNKKDPEPKYTNIQVWKKETDNTDPRIRFWEVIDQKKAHDILEVEKSLKKKIGYRIKHAHNRPAASKVSKQWTRKDSDGQGREKSATSEKERKRKHESPHRDEIRHKKLMSRKRNEERTKKKVGVKKLRTTKKSTKEEKKKRENQKNAKGAESHEVERGHRDITNTMIDWTCPTPVEQFHWIGLEPMKRLNKEYPCPIRTQ</sequence>
<dbReference type="AlphaFoldDB" id="A0A915IA33"/>
<feature type="region of interest" description="Disordered" evidence="1">
    <location>
        <begin position="223"/>
        <end position="242"/>
    </location>
</feature>
<organism evidence="2 3">
    <name type="scientific">Romanomermis culicivorax</name>
    <name type="common">Nematode worm</name>
    <dbReference type="NCBI Taxonomy" id="13658"/>
    <lineage>
        <taxon>Eukaryota</taxon>
        <taxon>Metazoa</taxon>
        <taxon>Ecdysozoa</taxon>
        <taxon>Nematoda</taxon>
        <taxon>Enoplea</taxon>
        <taxon>Dorylaimia</taxon>
        <taxon>Mermithida</taxon>
        <taxon>Mermithoidea</taxon>
        <taxon>Mermithidae</taxon>
        <taxon>Romanomermis</taxon>
    </lineage>
</organism>
<protein>
    <submittedName>
        <fullName evidence="3">Uncharacterized protein</fullName>
    </submittedName>
</protein>
<keyword evidence="2" id="KW-1185">Reference proteome</keyword>
<evidence type="ECO:0000313" key="2">
    <source>
        <dbReference type="Proteomes" id="UP000887565"/>
    </source>
</evidence>
<evidence type="ECO:0000256" key="1">
    <source>
        <dbReference type="SAM" id="MobiDB-lite"/>
    </source>
</evidence>
<dbReference type="WBParaSite" id="nRc.2.0.1.t11035-RA">
    <property type="protein sequence ID" value="nRc.2.0.1.t11035-RA"/>
    <property type="gene ID" value="nRc.2.0.1.g11035"/>
</dbReference>
<feature type="compositionally biased region" description="Basic and acidic residues" evidence="1">
    <location>
        <begin position="496"/>
        <end position="520"/>
    </location>
</feature>
<feature type="compositionally biased region" description="Basic and acidic residues" evidence="1">
    <location>
        <begin position="435"/>
        <end position="453"/>
    </location>
</feature>
<proteinExistence type="predicted"/>
<feature type="region of interest" description="Disordered" evidence="1">
    <location>
        <begin position="417"/>
        <end position="520"/>
    </location>
</feature>
<reference evidence="3" key="1">
    <citation type="submission" date="2022-11" db="UniProtKB">
        <authorList>
            <consortium name="WormBaseParasite"/>
        </authorList>
    </citation>
    <scope>IDENTIFICATION</scope>
</reference>
<name>A0A915IA33_ROMCU</name>
<dbReference type="Proteomes" id="UP000887565">
    <property type="component" value="Unplaced"/>
</dbReference>